<accession>A0A7R9P996</accession>
<feature type="region of interest" description="Disordered" evidence="1">
    <location>
        <begin position="617"/>
        <end position="764"/>
    </location>
</feature>
<feature type="compositionally biased region" description="Polar residues" evidence="1">
    <location>
        <begin position="646"/>
        <end position="657"/>
    </location>
</feature>
<evidence type="ECO:0000256" key="1">
    <source>
        <dbReference type="SAM" id="MobiDB-lite"/>
    </source>
</evidence>
<feature type="region of interest" description="Disordered" evidence="1">
    <location>
        <begin position="520"/>
        <end position="552"/>
    </location>
</feature>
<sequence>MRQSRLVWLIDEEIGVRILPRYTEEEIGEVFDQWRTSDPKKKTSVTPSIQIPSRNRSTSLPRYEAETTEIVSSPTRKLDDASGLPPRRPLRKNGYTDVDTIGNHDNDATTPTFQRKDIRNGVILGTSSISDVIRNSGTRSLPCRTVDRIEKHNGNLIVKGKSISNNKKHDFNGEHSLNSWSEGLLAEFNSIIANELSQLQSTGSHIFEENEKTANKDKIKVYDDPLINGSRNSPKDAKVRLGISRSLSWDSHKAVSDNNRSAITPTSPLTSPVMSDTVVRNRTLSLSRILRKNMFGGVAKDIPGRGDAILVRVASLPDTDTLHKTASDSDIVKRQRKTRQVQCNVFKCESTGALASEKLCTKSLGMDLPVSPNRKPKPPPKEFKGVSMYKDVLRKKVTSSEHLQNGGSSKRNGRATVDSGWPDFGEDDSDTVEEIKYVPKLRSRSASDGIPEKFPVAKDSQASSENEFPEEEEVLKRTGSGMLANALVLLISTAEEGEIEVRISLPVALQSFLTKLRPKRSRGGARCSSPPSCCLLPDRPPVDMGTQTSPALSRSSSFTWVSDCSSSLLLHTTGSVSDTMDDDNRSTTSSADDSPDSAPVHRPGEGVFPCQCDCTSSRDSLSDSPLESLESPDREEPESGIGTASPPRNKSAVSSGGPNKPKRKETWERLRRRPSSGRPPTGYHRAGTGIKSQEVWIRQENVETQTTKSNQDEGGGKSSEDLNLIDTSSGVDGATTPEMLEEEPEVRDSGSLPLPGGKGRPIAVRPHCLPVRPQHLRSSSSPVVNRRFLSPGERHDDKMNATATSLKKATTTLVVDLGNKSSSAPLLVKKRASPGGDIGKPEDTAKKRRKCIRICLVDEWKTILSTPDQDYNPDLLVICSLVSCESDALGYLATQAGRVENRPKFTRVIFPVLGSLAQHETSALAYCATEAGE</sequence>
<organism evidence="2">
    <name type="scientific">Timema californicum</name>
    <name type="common">California timema</name>
    <name type="synonym">Walking stick</name>
    <dbReference type="NCBI Taxonomy" id="61474"/>
    <lineage>
        <taxon>Eukaryota</taxon>
        <taxon>Metazoa</taxon>
        <taxon>Ecdysozoa</taxon>
        <taxon>Arthropoda</taxon>
        <taxon>Hexapoda</taxon>
        <taxon>Insecta</taxon>
        <taxon>Pterygota</taxon>
        <taxon>Neoptera</taxon>
        <taxon>Polyneoptera</taxon>
        <taxon>Phasmatodea</taxon>
        <taxon>Timematodea</taxon>
        <taxon>Timematoidea</taxon>
        <taxon>Timematidae</taxon>
        <taxon>Timema</taxon>
    </lineage>
</organism>
<protein>
    <submittedName>
        <fullName evidence="2">(California timema) hypothetical protein</fullName>
    </submittedName>
</protein>
<feature type="compositionally biased region" description="Basic and acidic residues" evidence="1">
    <location>
        <begin position="710"/>
        <end position="720"/>
    </location>
</feature>
<feature type="region of interest" description="Disordered" evidence="1">
    <location>
        <begin position="74"/>
        <end position="111"/>
    </location>
</feature>
<evidence type="ECO:0000313" key="2">
    <source>
        <dbReference type="EMBL" id="CAD7574385.1"/>
    </source>
</evidence>
<dbReference type="EMBL" id="OE182331">
    <property type="protein sequence ID" value="CAD7574385.1"/>
    <property type="molecule type" value="Genomic_DNA"/>
</dbReference>
<reference evidence="2" key="1">
    <citation type="submission" date="2020-11" db="EMBL/GenBank/DDBJ databases">
        <authorList>
            <person name="Tran Van P."/>
        </authorList>
    </citation>
    <scope>NUCLEOTIDE SEQUENCE</scope>
</reference>
<feature type="region of interest" description="Disordered" evidence="1">
    <location>
        <begin position="397"/>
        <end position="425"/>
    </location>
</feature>
<gene>
    <name evidence="2" type="ORF">TCMB3V08_LOCUS7002</name>
</gene>
<feature type="region of interest" description="Disordered" evidence="1">
    <location>
        <begin position="573"/>
        <end position="605"/>
    </location>
</feature>
<name>A0A7R9P996_TIMCA</name>
<dbReference type="AlphaFoldDB" id="A0A7R9P996"/>
<feature type="region of interest" description="Disordered" evidence="1">
    <location>
        <begin position="448"/>
        <end position="467"/>
    </location>
</feature>
<feature type="compositionally biased region" description="Polar residues" evidence="1">
    <location>
        <begin position="400"/>
        <end position="410"/>
    </location>
</feature>
<feature type="compositionally biased region" description="Polar residues" evidence="1">
    <location>
        <begin position="44"/>
        <end position="60"/>
    </location>
</feature>
<proteinExistence type="predicted"/>
<feature type="region of interest" description="Disordered" evidence="1">
    <location>
        <begin position="37"/>
        <end position="60"/>
    </location>
</feature>
<feature type="compositionally biased region" description="Low complexity" evidence="1">
    <location>
        <begin position="617"/>
        <end position="629"/>
    </location>
</feature>
<feature type="compositionally biased region" description="Low complexity" evidence="1">
    <location>
        <begin position="586"/>
        <end position="598"/>
    </location>
</feature>